<dbReference type="EMBL" id="CP042652">
    <property type="protein sequence ID" value="QKE27871.1"/>
    <property type="molecule type" value="Genomic_DNA"/>
</dbReference>
<keyword evidence="2" id="KW-1185">Reference proteome</keyword>
<dbReference type="RefSeq" id="WP_216658217.1">
    <property type="nucleotide sequence ID" value="NZ_CP042652.1"/>
</dbReference>
<reference evidence="1 2" key="1">
    <citation type="submission" date="2019-08" db="EMBL/GenBank/DDBJ databases">
        <title>Complete genome sequence of Arcobacter acticola.</title>
        <authorList>
            <person name="Miller W."/>
        </authorList>
    </citation>
    <scope>NUCLEOTIDE SEQUENCE [LARGE SCALE GENOMIC DNA]</scope>
    <source>
        <strain evidence="1 2">KCTC 52212</strain>
    </source>
</reference>
<dbReference type="InterPro" id="IPR019600">
    <property type="entry name" value="Hemin_uptake_protein_HemP"/>
</dbReference>
<organism evidence="1 2">
    <name type="scientific">Arcobacter acticola</name>
    <dbReference type="NCBI Taxonomy" id="1849015"/>
    <lineage>
        <taxon>Bacteria</taxon>
        <taxon>Pseudomonadati</taxon>
        <taxon>Campylobacterota</taxon>
        <taxon>Epsilonproteobacteria</taxon>
        <taxon>Campylobacterales</taxon>
        <taxon>Arcobacteraceae</taxon>
        <taxon>Arcobacter</taxon>
    </lineage>
</organism>
<proteinExistence type="predicted"/>
<gene>
    <name evidence="1" type="ORF">AACT_0668</name>
</gene>
<dbReference type="KEGG" id="paco:AACT_0668"/>
<accession>A0A6M8ELT1</accession>
<dbReference type="Gene3D" id="2.10.70.10">
    <property type="entry name" value="Complement Module, domain 1"/>
    <property type="match status" value="1"/>
</dbReference>
<evidence type="ECO:0000313" key="2">
    <source>
        <dbReference type="Proteomes" id="UP000503483"/>
    </source>
</evidence>
<dbReference type="Pfam" id="PF10636">
    <property type="entry name" value="hemP"/>
    <property type="match status" value="1"/>
</dbReference>
<protein>
    <submittedName>
        <fullName evidence="1">Hemin uptake protein HemP</fullName>
    </submittedName>
</protein>
<name>A0A6M8ELT1_9BACT</name>
<dbReference type="Proteomes" id="UP000503483">
    <property type="component" value="Chromosome"/>
</dbReference>
<evidence type="ECO:0000313" key="1">
    <source>
        <dbReference type="EMBL" id="QKE27871.1"/>
    </source>
</evidence>
<dbReference type="AlphaFoldDB" id="A0A6M8ELT1"/>
<sequence>MKETTETKIESKDIFLKEKSIEIKHDGQSYFLKITKANKLILTK</sequence>